<feature type="compositionally biased region" description="Basic and acidic residues" evidence="1">
    <location>
        <begin position="1"/>
        <end position="12"/>
    </location>
</feature>
<dbReference type="Proteomes" id="UP000747542">
    <property type="component" value="Unassembled WGS sequence"/>
</dbReference>
<dbReference type="AlphaFoldDB" id="A0A8J5JNG3"/>
<sequence length="283" mass="32116">MKDAGKYPKDTVEGVWEEGGDAANATAERSTTRGGGVKSSPGGDEEENLGLTGEKAITNRENMRNRREYGRISSKDVGGEKAMTSTNPTTTTPEKIHPGLTGARSYEQLLIGKMWRFLVMADPLVAEFLVRDVDSAILPREVAAVRYWLSNSTAILHLMRDHPSHNGLILAGMWGGSRVRGGDKFRNMIREMLRWPPRNFWDYDQMMLKRVVWPEVLDSLLAHDSYFCGNPHFRSHHRSAPFPTRRDRRYFVGWGPTRDHELSGVTVCPKECRPPDHQDWSYC</sequence>
<keyword evidence="3" id="KW-1185">Reference proteome</keyword>
<feature type="region of interest" description="Disordered" evidence="1">
    <location>
        <begin position="1"/>
        <end position="99"/>
    </location>
</feature>
<feature type="compositionally biased region" description="Basic and acidic residues" evidence="1">
    <location>
        <begin position="57"/>
        <end position="79"/>
    </location>
</feature>
<evidence type="ECO:0000313" key="3">
    <source>
        <dbReference type="Proteomes" id="UP000747542"/>
    </source>
</evidence>
<comment type="caution">
    <text evidence="2">The sequence shown here is derived from an EMBL/GenBank/DDBJ whole genome shotgun (WGS) entry which is preliminary data.</text>
</comment>
<feature type="compositionally biased region" description="Low complexity" evidence="1">
    <location>
        <begin position="84"/>
        <end position="93"/>
    </location>
</feature>
<name>A0A8J5JNG3_HOMAM</name>
<accession>A0A8J5JNG3</accession>
<organism evidence="2 3">
    <name type="scientific">Homarus americanus</name>
    <name type="common">American lobster</name>
    <dbReference type="NCBI Taxonomy" id="6706"/>
    <lineage>
        <taxon>Eukaryota</taxon>
        <taxon>Metazoa</taxon>
        <taxon>Ecdysozoa</taxon>
        <taxon>Arthropoda</taxon>
        <taxon>Crustacea</taxon>
        <taxon>Multicrustacea</taxon>
        <taxon>Malacostraca</taxon>
        <taxon>Eumalacostraca</taxon>
        <taxon>Eucarida</taxon>
        <taxon>Decapoda</taxon>
        <taxon>Pleocyemata</taxon>
        <taxon>Astacidea</taxon>
        <taxon>Nephropoidea</taxon>
        <taxon>Nephropidae</taxon>
        <taxon>Homarus</taxon>
    </lineage>
</organism>
<proteinExistence type="predicted"/>
<reference evidence="2" key="1">
    <citation type="journal article" date="2021" name="Sci. Adv.">
        <title>The American lobster genome reveals insights on longevity, neural, and immune adaptations.</title>
        <authorList>
            <person name="Polinski J.M."/>
            <person name="Zimin A.V."/>
            <person name="Clark K.F."/>
            <person name="Kohn A.B."/>
            <person name="Sadowski N."/>
            <person name="Timp W."/>
            <person name="Ptitsyn A."/>
            <person name="Khanna P."/>
            <person name="Romanova D.Y."/>
            <person name="Williams P."/>
            <person name="Greenwood S.J."/>
            <person name="Moroz L.L."/>
            <person name="Walt D.R."/>
            <person name="Bodnar A.G."/>
        </authorList>
    </citation>
    <scope>NUCLEOTIDE SEQUENCE</scope>
    <source>
        <strain evidence="2">GMGI-L3</strain>
    </source>
</reference>
<gene>
    <name evidence="2" type="ORF">Hamer_G014161</name>
</gene>
<evidence type="ECO:0000256" key="1">
    <source>
        <dbReference type="SAM" id="MobiDB-lite"/>
    </source>
</evidence>
<evidence type="ECO:0000313" key="2">
    <source>
        <dbReference type="EMBL" id="KAG7161597.1"/>
    </source>
</evidence>
<protein>
    <submittedName>
        <fullName evidence="2">Uncharacterized protein</fullName>
    </submittedName>
</protein>
<dbReference type="EMBL" id="JAHLQT010028947">
    <property type="protein sequence ID" value="KAG7161597.1"/>
    <property type="molecule type" value="Genomic_DNA"/>
</dbReference>